<evidence type="ECO:0000259" key="3">
    <source>
        <dbReference type="PROSITE" id="PS51898"/>
    </source>
</evidence>
<keyword evidence="2" id="KW-0233">DNA recombination</keyword>
<dbReference type="OrthoDB" id="67979at2"/>
<dbReference type="InterPro" id="IPR013762">
    <property type="entry name" value="Integrase-like_cat_sf"/>
</dbReference>
<evidence type="ECO:0000313" key="5">
    <source>
        <dbReference type="Proteomes" id="UP000325255"/>
    </source>
</evidence>
<dbReference type="PANTHER" id="PTHR30349">
    <property type="entry name" value="PHAGE INTEGRASE-RELATED"/>
    <property type="match status" value="1"/>
</dbReference>
<dbReference type="PROSITE" id="PS51898">
    <property type="entry name" value="TYR_RECOMBINASE"/>
    <property type="match status" value="1"/>
</dbReference>
<gene>
    <name evidence="4" type="ORF">F1189_30610</name>
</gene>
<dbReference type="InterPro" id="IPR050090">
    <property type="entry name" value="Tyrosine_recombinase_XerCD"/>
</dbReference>
<comment type="caution">
    <text evidence="4">The sequence shown here is derived from an EMBL/GenBank/DDBJ whole genome shotgun (WGS) entry which is preliminary data.</text>
</comment>
<proteinExistence type="predicted"/>
<keyword evidence="5" id="KW-1185">Reference proteome</keyword>
<dbReference type="GO" id="GO:0006310">
    <property type="term" value="P:DNA recombination"/>
    <property type="evidence" value="ECO:0007669"/>
    <property type="project" value="UniProtKB-KW"/>
</dbReference>
<dbReference type="InterPro" id="IPR002104">
    <property type="entry name" value="Integrase_catalytic"/>
</dbReference>
<protein>
    <submittedName>
        <fullName evidence="4">Tyrosine-type recombinase/integrase</fullName>
    </submittedName>
</protein>
<dbReference type="GO" id="GO:0015074">
    <property type="term" value="P:DNA integration"/>
    <property type="evidence" value="ECO:0007669"/>
    <property type="project" value="UniProtKB-KW"/>
</dbReference>
<reference evidence="4 5" key="1">
    <citation type="submission" date="2019-09" db="EMBL/GenBank/DDBJ databases">
        <title>Genome sequence of Rhodovastum atsumiense, a diverse member of the Acetobacteraceae family of non-sulfur purple photosynthetic bacteria.</title>
        <authorList>
            <person name="Meyer T."/>
            <person name="Kyndt J."/>
        </authorList>
    </citation>
    <scope>NUCLEOTIDE SEQUENCE [LARGE SCALE GENOMIC DNA]</scope>
    <source>
        <strain evidence="4 5">DSM 21279</strain>
    </source>
</reference>
<dbReference type="Pfam" id="PF00589">
    <property type="entry name" value="Phage_integrase"/>
    <property type="match status" value="1"/>
</dbReference>
<dbReference type="Proteomes" id="UP000325255">
    <property type="component" value="Unassembled WGS sequence"/>
</dbReference>
<sequence length="401" mass="44493">MFGPYVAQYCCYLRDRRYATHTRHIYLGCVAHFARWLAAEGLGLEDADEQAGRRFVSTHLPHCDCPSPVRRTPHEVRAALAHLHRVLRGCGALAAPQPGEIGPIASELAAFDRYMSAVRGLAASTRRQRVRIVGAFLTGRFGNRPLALADLTTAELSRFVLGSGDGSRRSAGTMQLMTDALRCYLRFRSLAGDPVGALAKTIPTAAHWRLASLPEVLSPAEIDQLLGSFGEAIPSRKRAYAMVRCLTDLGLRAAEVARLQLDDLDWQAGTLRIAHGKSRRTDLLPLPVETGRAIADYLHGERPTTTNRAVFVRHVAPYDEPIRTGVVQRIVREAYRRCGWTRTRVHILRHSVASRLLRQGLPLKEIADVLRHRSLDTSAIYAKVDDVRLTAIALPWPGRTE</sequence>
<dbReference type="PANTHER" id="PTHR30349:SF90">
    <property type="entry name" value="TYROSINE RECOMBINASE XERD"/>
    <property type="match status" value="1"/>
</dbReference>
<dbReference type="AlphaFoldDB" id="A0A5M6IIM2"/>
<dbReference type="SUPFAM" id="SSF56349">
    <property type="entry name" value="DNA breaking-rejoining enzymes"/>
    <property type="match status" value="1"/>
</dbReference>
<feature type="domain" description="Tyr recombinase" evidence="3">
    <location>
        <begin position="212"/>
        <end position="394"/>
    </location>
</feature>
<dbReference type="EMBL" id="VWPK01000106">
    <property type="protein sequence ID" value="KAA5608100.1"/>
    <property type="molecule type" value="Genomic_DNA"/>
</dbReference>
<dbReference type="RefSeq" id="WP_150045663.1">
    <property type="nucleotide sequence ID" value="NZ_OW485603.1"/>
</dbReference>
<dbReference type="InterPro" id="IPR011010">
    <property type="entry name" value="DNA_brk_join_enz"/>
</dbReference>
<organism evidence="4 5">
    <name type="scientific">Rhodovastum atsumiense</name>
    <dbReference type="NCBI Taxonomy" id="504468"/>
    <lineage>
        <taxon>Bacteria</taxon>
        <taxon>Pseudomonadati</taxon>
        <taxon>Pseudomonadota</taxon>
        <taxon>Alphaproteobacteria</taxon>
        <taxon>Acetobacterales</taxon>
        <taxon>Acetobacteraceae</taxon>
        <taxon>Rhodovastum</taxon>
    </lineage>
</organism>
<name>A0A5M6IIM2_9PROT</name>
<evidence type="ECO:0000313" key="4">
    <source>
        <dbReference type="EMBL" id="KAA5608100.1"/>
    </source>
</evidence>
<keyword evidence="1" id="KW-0229">DNA integration</keyword>
<accession>A0A5M6IIM2</accession>
<evidence type="ECO:0000256" key="1">
    <source>
        <dbReference type="ARBA" id="ARBA00022908"/>
    </source>
</evidence>
<dbReference type="GO" id="GO:0003677">
    <property type="term" value="F:DNA binding"/>
    <property type="evidence" value="ECO:0007669"/>
    <property type="project" value="InterPro"/>
</dbReference>
<evidence type="ECO:0000256" key="2">
    <source>
        <dbReference type="ARBA" id="ARBA00023172"/>
    </source>
</evidence>
<dbReference type="Gene3D" id="1.10.443.10">
    <property type="entry name" value="Intergrase catalytic core"/>
    <property type="match status" value="1"/>
</dbReference>